<dbReference type="InterPro" id="IPR019775">
    <property type="entry name" value="WD40_repeat_CS"/>
</dbReference>
<dbReference type="Gene3D" id="2.130.10.10">
    <property type="entry name" value="YVTN repeat-like/Quinoprotein amine dehydrogenase"/>
    <property type="match status" value="1"/>
</dbReference>
<proteinExistence type="predicted"/>
<evidence type="ECO:0000313" key="5">
    <source>
        <dbReference type="Proteomes" id="UP000799766"/>
    </source>
</evidence>
<dbReference type="PROSITE" id="PS00678">
    <property type="entry name" value="WD_REPEATS_1"/>
    <property type="match status" value="1"/>
</dbReference>
<dbReference type="AlphaFoldDB" id="A0A6A6NKL3"/>
<dbReference type="InterPro" id="IPR015943">
    <property type="entry name" value="WD40/YVTN_repeat-like_dom_sf"/>
</dbReference>
<reference evidence="4" key="1">
    <citation type="journal article" date="2020" name="Stud. Mycol.">
        <title>101 Dothideomycetes genomes: a test case for predicting lifestyles and emergence of pathogens.</title>
        <authorList>
            <person name="Haridas S."/>
            <person name="Albert R."/>
            <person name="Binder M."/>
            <person name="Bloem J."/>
            <person name="Labutti K."/>
            <person name="Salamov A."/>
            <person name="Andreopoulos B."/>
            <person name="Baker S."/>
            <person name="Barry K."/>
            <person name="Bills G."/>
            <person name="Bluhm B."/>
            <person name="Cannon C."/>
            <person name="Castanera R."/>
            <person name="Culley D."/>
            <person name="Daum C."/>
            <person name="Ezra D."/>
            <person name="Gonzalez J."/>
            <person name="Henrissat B."/>
            <person name="Kuo A."/>
            <person name="Liang C."/>
            <person name="Lipzen A."/>
            <person name="Lutzoni F."/>
            <person name="Magnuson J."/>
            <person name="Mondo S."/>
            <person name="Nolan M."/>
            <person name="Ohm R."/>
            <person name="Pangilinan J."/>
            <person name="Park H.-J."/>
            <person name="Ramirez L."/>
            <person name="Alfaro M."/>
            <person name="Sun H."/>
            <person name="Tritt A."/>
            <person name="Yoshinaga Y."/>
            <person name="Zwiers L.-H."/>
            <person name="Turgeon B."/>
            <person name="Goodwin S."/>
            <person name="Spatafora J."/>
            <person name="Crous P."/>
            <person name="Grigoriev I."/>
        </authorList>
    </citation>
    <scope>NUCLEOTIDE SEQUENCE</scope>
    <source>
        <strain evidence="4">ATCC 16933</strain>
    </source>
</reference>
<name>A0A6A6NKL3_9PEZI</name>
<accession>A0A6A6NKL3</accession>
<dbReference type="OrthoDB" id="5240432at2759"/>
<evidence type="ECO:0000256" key="1">
    <source>
        <dbReference type="ARBA" id="ARBA00022574"/>
    </source>
</evidence>
<organism evidence="4 5">
    <name type="scientific">Lineolata rhizophorae</name>
    <dbReference type="NCBI Taxonomy" id="578093"/>
    <lineage>
        <taxon>Eukaryota</taxon>
        <taxon>Fungi</taxon>
        <taxon>Dikarya</taxon>
        <taxon>Ascomycota</taxon>
        <taxon>Pezizomycotina</taxon>
        <taxon>Dothideomycetes</taxon>
        <taxon>Dothideomycetes incertae sedis</taxon>
        <taxon>Lineolatales</taxon>
        <taxon>Lineolataceae</taxon>
        <taxon>Lineolata</taxon>
    </lineage>
</organism>
<evidence type="ECO:0000313" key="4">
    <source>
        <dbReference type="EMBL" id="KAF2452251.1"/>
    </source>
</evidence>
<dbReference type="Proteomes" id="UP000799766">
    <property type="component" value="Unassembled WGS sequence"/>
</dbReference>
<evidence type="ECO:0000256" key="2">
    <source>
        <dbReference type="ARBA" id="ARBA00022737"/>
    </source>
</evidence>
<dbReference type="PANTHER" id="PTHR19879">
    <property type="entry name" value="TRANSCRIPTION INITIATION FACTOR TFIID"/>
    <property type="match status" value="1"/>
</dbReference>
<sequence length="302" mass="33278">PDPDPLAASHYSCAYWIDHLCDLNPVSSTIYAKYMQDGGVIDIFLREKYLYWLEALSLCKSMPKGVVSMAMLQSLVQGSSEAAAITELVYDAHRFIMYHKGAIEGSPLQAYASALLFSPARSLVRGLFQHEEPEWIAIKPAMSDSWSACLQTLEGHSGWVRSVAFSHDSTYLATASDDRTVKVWDASNGACLRTFNIGTTLHNLSFDSTGSYLHTEIGTIVIRGLGVSSMTDIAEPKHSKHTSAGISLDRTWITYTGKNILWVPSEYRPSRCSVYGDMVGIGTGSGRVLICKIDPQHVHKYS</sequence>
<dbReference type="PANTHER" id="PTHR19879:SF9">
    <property type="entry name" value="TRANSCRIPTION INITIATION FACTOR TFIID SUBUNIT 5"/>
    <property type="match status" value="1"/>
</dbReference>
<dbReference type="SMART" id="SM00320">
    <property type="entry name" value="WD40"/>
    <property type="match status" value="1"/>
</dbReference>
<gene>
    <name evidence="4" type="ORF">BDY21DRAFT_187158</name>
</gene>
<keyword evidence="5" id="KW-1185">Reference proteome</keyword>
<dbReference type="PROSITE" id="PS50082">
    <property type="entry name" value="WD_REPEATS_2"/>
    <property type="match status" value="1"/>
</dbReference>
<dbReference type="SUPFAM" id="SSF50978">
    <property type="entry name" value="WD40 repeat-like"/>
    <property type="match status" value="1"/>
</dbReference>
<dbReference type="InterPro" id="IPR036322">
    <property type="entry name" value="WD40_repeat_dom_sf"/>
</dbReference>
<dbReference type="PROSITE" id="PS50294">
    <property type="entry name" value="WD_REPEATS_REGION"/>
    <property type="match status" value="1"/>
</dbReference>
<dbReference type="Pfam" id="PF00400">
    <property type="entry name" value="WD40"/>
    <property type="match status" value="1"/>
</dbReference>
<feature type="non-terminal residue" evidence="4">
    <location>
        <position position="1"/>
    </location>
</feature>
<feature type="repeat" description="WD" evidence="3">
    <location>
        <begin position="153"/>
        <end position="194"/>
    </location>
</feature>
<evidence type="ECO:0000256" key="3">
    <source>
        <dbReference type="PROSITE-ProRule" id="PRU00221"/>
    </source>
</evidence>
<keyword evidence="2" id="KW-0677">Repeat</keyword>
<protein>
    <submittedName>
        <fullName evidence="4">WD40-repeat-containing domain protein</fullName>
    </submittedName>
</protein>
<dbReference type="InterPro" id="IPR001680">
    <property type="entry name" value="WD40_rpt"/>
</dbReference>
<dbReference type="EMBL" id="MU001720">
    <property type="protein sequence ID" value="KAF2452251.1"/>
    <property type="molecule type" value="Genomic_DNA"/>
</dbReference>
<keyword evidence="1 3" id="KW-0853">WD repeat</keyword>